<evidence type="ECO:0000313" key="3">
    <source>
        <dbReference type="Proteomes" id="UP000004080"/>
    </source>
</evidence>
<dbReference type="STRING" id="1196324.A374_06366"/>
<gene>
    <name evidence="2" type="ORF">A374_06366</name>
</gene>
<feature type="domain" description="Sucrose phosphatase-like" evidence="1">
    <location>
        <begin position="2"/>
        <end position="221"/>
    </location>
</feature>
<dbReference type="GO" id="GO:0003824">
    <property type="term" value="F:catalytic activity"/>
    <property type="evidence" value="ECO:0007669"/>
    <property type="project" value="UniProtKB-ARBA"/>
</dbReference>
<dbReference type="InterPro" id="IPR036412">
    <property type="entry name" value="HAD-like_sf"/>
</dbReference>
<dbReference type="Pfam" id="PF05116">
    <property type="entry name" value="S6PP"/>
    <property type="match status" value="1"/>
</dbReference>
<proteinExistence type="predicted"/>
<name>I8J368_9BACL</name>
<protein>
    <recommendedName>
        <fullName evidence="1">Sucrose phosphatase-like domain-containing protein</fullName>
    </recommendedName>
</protein>
<dbReference type="InterPro" id="IPR023214">
    <property type="entry name" value="HAD_sf"/>
</dbReference>
<dbReference type="EMBL" id="AKKV01000022">
    <property type="protein sequence ID" value="EIT86201.1"/>
    <property type="molecule type" value="Genomic_DNA"/>
</dbReference>
<dbReference type="OrthoDB" id="1666512at2"/>
<sequence>MIFASDLDRTLLYSKASAARDCEDMIVMEMLEQQPISYMTKEALAQLQQLHSEMLFIPVTTRTVEQYERISFLQASGIAPKYAVTSNGGNIIIDGKIDREWKRHIAQKMQTTCITIMDVRKKFQEISGDWILKERTADELFFYCVIDRSKLPQEDVETFCSWAKEQGWESSLQGRKLYFVPSAVNKYEPIAYIQTLENEPQYMAAGDSQLDYCLLAQATHAFVPAHGELADNPHPFLETTQRGAAAAYEILQRVRALSPMKVAFS</sequence>
<dbReference type="InterPro" id="IPR006380">
    <property type="entry name" value="SPP-like_dom"/>
</dbReference>
<dbReference type="eggNOG" id="COG0561">
    <property type="taxonomic scope" value="Bacteria"/>
</dbReference>
<dbReference type="RefSeq" id="WP_007201370.1">
    <property type="nucleotide sequence ID" value="NZ_AKKV01000022.1"/>
</dbReference>
<dbReference type="Gene3D" id="3.40.50.1000">
    <property type="entry name" value="HAD superfamily/HAD-like"/>
    <property type="match status" value="1"/>
</dbReference>
<accession>I8J368</accession>
<dbReference type="PIRSF" id="PIRSF030802">
    <property type="entry name" value="UCP030802"/>
    <property type="match status" value="1"/>
</dbReference>
<evidence type="ECO:0000313" key="2">
    <source>
        <dbReference type="EMBL" id="EIT86201.1"/>
    </source>
</evidence>
<dbReference type="SUPFAM" id="SSF56784">
    <property type="entry name" value="HAD-like"/>
    <property type="match status" value="1"/>
</dbReference>
<comment type="caution">
    <text evidence="2">The sequence shown here is derived from an EMBL/GenBank/DDBJ whole genome shotgun (WGS) entry which is preliminary data.</text>
</comment>
<organism evidence="2 3">
    <name type="scientific">Fictibacillus macauensis ZFHKF-1</name>
    <dbReference type="NCBI Taxonomy" id="1196324"/>
    <lineage>
        <taxon>Bacteria</taxon>
        <taxon>Bacillati</taxon>
        <taxon>Bacillota</taxon>
        <taxon>Bacilli</taxon>
        <taxon>Bacillales</taxon>
        <taxon>Fictibacillaceae</taxon>
        <taxon>Fictibacillus</taxon>
    </lineage>
</organism>
<dbReference type="InterPro" id="IPR024197">
    <property type="entry name" value="TPP-like"/>
</dbReference>
<evidence type="ECO:0000259" key="1">
    <source>
        <dbReference type="Pfam" id="PF05116"/>
    </source>
</evidence>
<dbReference type="AlphaFoldDB" id="I8J368"/>
<dbReference type="PATRIC" id="fig|1196324.3.peg.1299"/>
<reference evidence="2 3" key="1">
    <citation type="journal article" date="2012" name="J. Bacteriol.">
        <title>Genome of Bacillus macauensis ZFHKF-1, a Long-Chain-Forming Bacterium.</title>
        <authorList>
            <person name="Cai L."/>
            <person name="Zhang T."/>
        </authorList>
    </citation>
    <scope>NUCLEOTIDE SEQUENCE [LARGE SCALE GENOMIC DNA]</scope>
    <source>
        <strain evidence="2 3">ZFHKF-1</strain>
    </source>
</reference>
<keyword evidence="3" id="KW-1185">Reference proteome</keyword>
<dbReference type="Proteomes" id="UP000004080">
    <property type="component" value="Unassembled WGS sequence"/>
</dbReference>